<evidence type="ECO:0000313" key="6">
    <source>
        <dbReference type="EMBL" id="NHZ89080.1"/>
    </source>
</evidence>
<evidence type="ECO:0000256" key="4">
    <source>
        <dbReference type="RuleBase" id="RU362118"/>
    </source>
</evidence>
<dbReference type="EMBL" id="WHJH01000007">
    <property type="protein sequence ID" value="NHZ89080.1"/>
    <property type="molecule type" value="Genomic_DNA"/>
</dbReference>
<evidence type="ECO:0000313" key="7">
    <source>
        <dbReference type="Proteomes" id="UP000609726"/>
    </source>
</evidence>
<comment type="caution">
    <text evidence="6">The sequence shown here is derived from an EMBL/GenBank/DDBJ whole genome shotgun (WGS) entry which is preliminary data.</text>
</comment>
<keyword evidence="3 4" id="KW-0663">Pyridoxal phosphate</keyword>
<dbReference type="Gene3D" id="3.90.1150.10">
    <property type="entry name" value="Aspartate Aminotransferase, domain 1"/>
    <property type="match status" value="1"/>
</dbReference>
<gene>
    <name evidence="6" type="ORF">F2P45_08625</name>
</gene>
<feature type="region of interest" description="Disordered" evidence="5">
    <location>
        <begin position="1"/>
        <end position="34"/>
    </location>
</feature>
<keyword evidence="7" id="KW-1185">Reference proteome</keyword>
<dbReference type="SUPFAM" id="SSF53383">
    <property type="entry name" value="PLP-dependent transferases"/>
    <property type="match status" value="1"/>
</dbReference>
<organism evidence="6 7">
    <name type="scientific">Massilia mucilaginosa</name>
    <dbReference type="NCBI Taxonomy" id="2609282"/>
    <lineage>
        <taxon>Bacteria</taxon>
        <taxon>Pseudomonadati</taxon>
        <taxon>Pseudomonadota</taxon>
        <taxon>Betaproteobacteria</taxon>
        <taxon>Burkholderiales</taxon>
        <taxon>Oxalobacteraceae</taxon>
        <taxon>Telluria group</taxon>
        <taxon>Massilia</taxon>
    </lineage>
</organism>
<accession>A0ABX0NQM8</accession>
<dbReference type="InterPro" id="IPR015421">
    <property type="entry name" value="PyrdxlP-dep_Trfase_major"/>
</dbReference>
<dbReference type="Gene3D" id="3.40.640.10">
    <property type="entry name" value="Type I PLP-dependent aspartate aminotransferase-like (Major domain)"/>
    <property type="match status" value="1"/>
</dbReference>
<proteinExistence type="inferred from homology"/>
<comment type="cofactor">
    <cofactor evidence="1 4">
        <name>pyridoxal 5'-phosphate</name>
        <dbReference type="ChEBI" id="CHEBI:597326"/>
    </cofactor>
</comment>
<dbReference type="PANTHER" id="PTHR11808:SF15">
    <property type="entry name" value="CYSTATHIONINE GAMMA-LYASE"/>
    <property type="match status" value="1"/>
</dbReference>
<name>A0ABX0NQM8_9BURK</name>
<protein>
    <submittedName>
        <fullName evidence="6">Cystathionine beta-lyase</fullName>
    </submittedName>
</protein>
<comment type="similarity">
    <text evidence="2 4">Belongs to the trans-sulfuration enzymes family.</text>
</comment>
<dbReference type="InterPro" id="IPR000277">
    <property type="entry name" value="Cys/Met-Metab_PyrdxlP-dep_enz"/>
</dbReference>
<reference evidence="6 7" key="1">
    <citation type="submission" date="2019-10" db="EMBL/GenBank/DDBJ databases">
        <title>Taxonomy of Antarctic Massilia spp.: description of Massilia rubra sp. nov., Massilia aquatica sp. nov., Massilia mucilaginosa sp. nov., Massilia frigida sp. nov. isolated from streams, lakes and regoliths.</title>
        <authorList>
            <person name="Holochova P."/>
            <person name="Sedlacek I."/>
            <person name="Kralova S."/>
            <person name="Maslanova I."/>
            <person name="Busse H.-J."/>
            <person name="Stankova E."/>
            <person name="Vrbovska V."/>
            <person name="Kovarovic V."/>
            <person name="Bartak M."/>
            <person name="Svec P."/>
            <person name="Pantucek R."/>
        </authorList>
    </citation>
    <scope>NUCLEOTIDE SEQUENCE [LARGE SCALE GENOMIC DNA]</scope>
    <source>
        <strain evidence="6 7">CCM 8733</strain>
    </source>
</reference>
<dbReference type="PANTHER" id="PTHR11808">
    <property type="entry name" value="TRANS-SULFURATION ENZYME FAMILY MEMBER"/>
    <property type="match status" value="1"/>
</dbReference>
<dbReference type="CDD" id="cd00614">
    <property type="entry name" value="CGS_like"/>
    <property type="match status" value="1"/>
</dbReference>
<evidence type="ECO:0000256" key="1">
    <source>
        <dbReference type="ARBA" id="ARBA00001933"/>
    </source>
</evidence>
<evidence type="ECO:0000256" key="5">
    <source>
        <dbReference type="SAM" id="MobiDB-lite"/>
    </source>
</evidence>
<dbReference type="InterPro" id="IPR054542">
    <property type="entry name" value="Cys_met_metab_PP"/>
</dbReference>
<dbReference type="Proteomes" id="UP000609726">
    <property type="component" value="Unassembled WGS sequence"/>
</dbReference>
<dbReference type="InterPro" id="IPR015422">
    <property type="entry name" value="PyrdxlP-dep_Trfase_small"/>
</dbReference>
<dbReference type="InterPro" id="IPR015424">
    <property type="entry name" value="PyrdxlP-dep_Trfase"/>
</dbReference>
<evidence type="ECO:0000256" key="3">
    <source>
        <dbReference type="ARBA" id="ARBA00022898"/>
    </source>
</evidence>
<dbReference type="PIRSF" id="PIRSF001434">
    <property type="entry name" value="CGS"/>
    <property type="match status" value="1"/>
</dbReference>
<evidence type="ECO:0000256" key="2">
    <source>
        <dbReference type="ARBA" id="ARBA00009077"/>
    </source>
</evidence>
<dbReference type="PROSITE" id="PS00868">
    <property type="entry name" value="CYS_MET_METAB_PP"/>
    <property type="match status" value="1"/>
</dbReference>
<dbReference type="Pfam" id="PF01053">
    <property type="entry name" value="Cys_Met_Meta_PP"/>
    <property type="match status" value="1"/>
</dbReference>
<sequence>MVNKPVTDSISKKHLSTRVIHGGQSPDPSTGAVMPPIYATSTYVQESPGVHKGLDYGRSHNPTRWALERCVADLEGGAQAFAFASGLAAISTVLELADAGSHIIAGDDMYGGTYRLFERVRRRSAGHDFTYVDLTDPAKLLAAIRPETRMVWVETPTNPMLKLADLKAIGDICRARGIISVCDNTFASPIVQRPLELGMDIVVHSTTKYMNGHSDVIGGIAVVGAGEHQAAWAEQLGFLQNSVGAIQGPFDSFLVLRGIKTLALRLERHCASALDLAAWLENEPKVGRVFYPGLASHPQHELAKRQMNGFGGIISIQLDTDLAGARRFLERCEVFTLAESLGGVESLIEHPALMTHATIPPAQRALLGISDGLIRLSVGVEHVEDLRDDLRAALAAI</sequence>